<dbReference type="PANTHER" id="PTHR33909">
    <property type="entry name" value="SEC TRANSLOCON ACCESSORY COMPLEX SUBUNIT YAJC"/>
    <property type="match status" value="1"/>
</dbReference>
<evidence type="ECO:0000256" key="3">
    <source>
        <dbReference type="ARBA" id="ARBA00014962"/>
    </source>
</evidence>
<name>A0A1H7WCE8_9BACT</name>
<dbReference type="Pfam" id="PF02699">
    <property type="entry name" value="YajC"/>
    <property type="match status" value="1"/>
</dbReference>
<evidence type="ECO:0000256" key="1">
    <source>
        <dbReference type="ARBA" id="ARBA00004162"/>
    </source>
</evidence>
<evidence type="ECO:0000256" key="6">
    <source>
        <dbReference type="ARBA" id="ARBA00022692"/>
    </source>
</evidence>
<keyword evidence="8 11" id="KW-1133">Transmembrane helix</keyword>
<comment type="similarity">
    <text evidence="2">Belongs to the YajC family.</text>
</comment>
<dbReference type="RefSeq" id="WP_237671689.1">
    <property type="nucleotide sequence ID" value="NZ_FOBS01000006.1"/>
</dbReference>
<evidence type="ECO:0000256" key="9">
    <source>
        <dbReference type="ARBA" id="ARBA00023010"/>
    </source>
</evidence>
<comment type="subcellular location">
    <subcellularLocation>
        <location evidence="1">Cell membrane</location>
        <topology evidence="1">Single-pass membrane protein</topology>
    </subcellularLocation>
</comment>
<reference evidence="12 13" key="1">
    <citation type="submission" date="2016-10" db="EMBL/GenBank/DDBJ databases">
        <authorList>
            <person name="de Groot N.N."/>
        </authorList>
    </citation>
    <scope>NUCLEOTIDE SEQUENCE [LARGE SCALE GENOMIC DNA]</scope>
    <source>
        <strain evidence="12 13">DSM 8423</strain>
    </source>
</reference>
<keyword evidence="6 11" id="KW-0812">Transmembrane</keyword>
<evidence type="ECO:0000256" key="10">
    <source>
        <dbReference type="ARBA" id="ARBA00023136"/>
    </source>
</evidence>
<organism evidence="12 13">
    <name type="scientific">Syntrophus gentianae</name>
    <dbReference type="NCBI Taxonomy" id="43775"/>
    <lineage>
        <taxon>Bacteria</taxon>
        <taxon>Pseudomonadati</taxon>
        <taxon>Thermodesulfobacteriota</taxon>
        <taxon>Syntrophia</taxon>
        <taxon>Syntrophales</taxon>
        <taxon>Syntrophaceae</taxon>
        <taxon>Syntrophus</taxon>
    </lineage>
</organism>
<evidence type="ECO:0000256" key="5">
    <source>
        <dbReference type="ARBA" id="ARBA00022475"/>
    </source>
</evidence>
<evidence type="ECO:0000256" key="7">
    <source>
        <dbReference type="ARBA" id="ARBA00022927"/>
    </source>
</evidence>
<evidence type="ECO:0000313" key="12">
    <source>
        <dbReference type="EMBL" id="SEM19246.1"/>
    </source>
</evidence>
<dbReference type="GO" id="GO:0015031">
    <property type="term" value="P:protein transport"/>
    <property type="evidence" value="ECO:0007669"/>
    <property type="project" value="UniProtKB-KW"/>
</dbReference>
<evidence type="ECO:0000256" key="4">
    <source>
        <dbReference type="ARBA" id="ARBA00022448"/>
    </source>
</evidence>
<keyword evidence="9" id="KW-0811">Translocation</keyword>
<evidence type="ECO:0000313" key="13">
    <source>
        <dbReference type="Proteomes" id="UP000198744"/>
    </source>
</evidence>
<dbReference type="InterPro" id="IPR003849">
    <property type="entry name" value="Preprotein_translocase_YajC"/>
</dbReference>
<evidence type="ECO:0000256" key="8">
    <source>
        <dbReference type="ARBA" id="ARBA00022989"/>
    </source>
</evidence>
<keyword evidence="4" id="KW-0813">Transport</keyword>
<dbReference type="GO" id="GO:0005886">
    <property type="term" value="C:plasma membrane"/>
    <property type="evidence" value="ECO:0007669"/>
    <property type="project" value="UniProtKB-SubCell"/>
</dbReference>
<gene>
    <name evidence="12" type="ORF">SAMN04489760_10676</name>
</gene>
<dbReference type="PANTHER" id="PTHR33909:SF1">
    <property type="entry name" value="SEC TRANSLOCON ACCESSORY COMPLEX SUBUNIT YAJC"/>
    <property type="match status" value="1"/>
</dbReference>
<keyword evidence="7" id="KW-0653">Protein transport</keyword>
<feature type="transmembrane region" description="Helical" evidence="11">
    <location>
        <begin position="22"/>
        <end position="40"/>
    </location>
</feature>
<dbReference type="Proteomes" id="UP000198744">
    <property type="component" value="Unassembled WGS sequence"/>
</dbReference>
<dbReference type="EMBL" id="FOBS01000006">
    <property type="protein sequence ID" value="SEM19246.1"/>
    <property type="molecule type" value="Genomic_DNA"/>
</dbReference>
<dbReference type="SMART" id="SM01323">
    <property type="entry name" value="YajC"/>
    <property type="match status" value="1"/>
</dbReference>
<dbReference type="NCBIfam" id="TIGR00739">
    <property type="entry name" value="yajC"/>
    <property type="match status" value="1"/>
</dbReference>
<sequence length="112" mass="11762">MTNLAHAMGGFPGGGAGGGGDVSFLIMMAVIFGIFYFLLIRPQQKKQKELKEMLANLTHGDVVVTSGGIHGKIAAMTGDVVTLEVADKVRIKVSRSFIAAVLEKSGEKAGKE</sequence>
<accession>A0A1H7WCE8</accession>
<keyword evidence="13" id="KW-1185">Reference proteome</keyword>
<protein>
    <recommendedName>
        <fullName evidence="3">Sec translocon accessory complex subunit YajC</fullName>
    </recommendedName>
</protein>
<dbReference type="AlphaFoldDB" id="A0A1H7WCE8"/>
<keyword evidence="10 11" id="KW-0472">Membrane</keyword>
<evidence type="ECO:0000256" key="2">
    <source>
        <dbReference type="ARBA" id="ARBA00006742"/>
    </source>
</evidence>
<proteinExistence type="inferred from homology"/>
<evidence type="ECO:0000256" key="11">
    <source>
        <dbReference type="SAM" id="Phobius"/>
    </source>
</evidence>
<keyword evidence="5" id="KW-1003">Cell membrane</keyword>
<dbReference type="PRINTS" id="PR01853">
    <property type="entry name" value="YAJCTRNLCASE"/>
</dbReference>
<dbReference type="STRING" id="43775.SAMN04489760_10676"/>